<comment type="function">
    <text evidence="6">Rnase which modulates cell survival under stress conditions. Released from the vacuole to the cytoplasm during stress to promote tRNA and rRNA cleavage and to activate separately a downstream pathway that promotes cell death. Involved in cell size, vacuolar morphology and growth at high temperatures and high salt concentration.</text>
</comment>
<dbReference type="GO" id="GO:0006401">
    <property type="term" value="P:RNA catabolic process"/>
    <property type="evidence" value="ECO:0007669"/>
    <property type="project" value="TreeGrafter"/>
</dbReference>
<dbReference type="InterPro" id="IPR033130">
    <property type="entry name" value="RNase_T2_His_AS_2"/>
</dbReference>
<dbReference type="HOGENOM" id="CLU_037966_1_0_1"/>
<dbReference type="GO" id="GO:0003723">
    <property type="term" value="F:RNA binding"/>
    <property type="evidence" value="ECO:0007669"/>
    <property type="project" value="InterPro"/>
</dbReference>
<evidence type="ECO:0000256" key="3">
    <source>
        <dbReference type="ARBA" id="ARBA00012571"/>
    </source>
</evidence>
<proteinExistence type="inferred from homology"/>
<dbReference type="OMA" id="EDTCCFI"/>
<feature type="active site" evidence="7">
    <location>
        <position position="118"/>
    </location>
</feature>
<dbReference type="Pfam" id="PF00445">
    <property type="entry name" value="Ribonuclease_T2"/>
    <property type="match status" value="1"/>
</dbReference>
<dbReference type="GO" id="GO:0033897">
    <property type="term" value="F:ribonuclease T2 activity"/>
    <property type="evidence" value="ECO:0007669"/>
    <property type="project" value="UniProtKB-EC"/>
</dbReference>
<evidence type="ECO:0000313" key="10">
    <source>
        <dbReference type="EMBL" id="AET41584.1"/>
    </source>
</evidence>
<evidence type="ECO:0000256" key="1">
    <source>
        <dbReference type="ARBA" id="ARBA00004410"/>
    </source>
</evidence>
<evidence type="ECO:0000256" key="8">
    <source>
        <dbReference type="RuleBase" id="RU004328"/>
    </source>
</evidence>
<dbReference type="PANTHER" id="PTHR11240:SF22">
    <property type="entry name" value="RIBONUCLEASE T2"/>
    <property type="match status" value="1"/>
</dbReference>
<dbReference type="InParanoid" id="G8JXL0"/>
<feature type="active site" evidence="7">
    <location>
        <position position="189"/>
    </location>
</feature>
<feature type="active site" evidence="7">
    <location>
        <position position="185"/>
    </location>
</feature>
<keyword evidence="4" id="KW-0378">Hydrolase</keyword>
<keyword evidence="5" id="KW-1015">Disulfide bond</keyword>
<dbReference type="PANTHER" id="PTHR11240">
    <property type="entry name" value="RIBONUCLEASE T2"/>
    <property type="match status" value="1"/>
</dbReference>
<evidence type="ECO:0000256" key="2">
    <source>
        <dbReference type="ARBA" id="ARBA00007469"/>
    </source>
</evidence>
<dbReference type="CDD" id="cd01061">
    <property type="entry name" value="RNase_T2_euk"/>
    <property type="match status" value="1"/>
</dbReference>
<dbReference type="GO" id="GO:0005576">
    <property type="term" value="C:extracellular region"/>
    <property type="evidence" value="ECO:0007669"/>
    <property type="project" value="TreeGrafter"/>
</dbReference>
<dbReference type="OrthoDB" id="435754at2759"/>
<keyword evidence="4" id="KW-0255">Endonuclease</keyword>
<dbReference type="Gene3D" id="3.90.730.10">
    <property type="entry name" value="Ribonuclease T2-like"/>
    <property type="match status" value="1"/>
</dbReference>
<organism evidence="10 11">
    <name type="scientific">Eremothecium cymbalariae (strain CBS 270.75 / DBVPG 7215 / KCTC 17166 / NRRL Y-17582)</name>
    <name type="common">Yeast</name>
    <dbReference type="NCBI Taxonomy" id="931890"/>
    <lineage>
        <taxon>Eukaryota</taxon>
        <taxon>Fungi</taxon>
        <taxon>Dikarya</taxon>
        <taxon>Ascomycota</taxon>
        <taxon>Saccharomycotina</taxon>
        <taxon>Saccharomycetes</taxon>
        <taxon>Saccharomycetales</taxon>
        <taxon>Saccharomycetaceae</taxon>
        <taxon>Eremothecium</taxon>
    </lineage>
</organism>
<comment type="similarity">
    <text evidence="2 8">Belongs to the RNase T2 family.</text>
</comment>
<dbReference type="RefSeq" id="XP_003648401.1">
    <property type="nucleotide sequence ID" value="XM_003648353.1"/>
</dbReference>
<dbReference type="PROSITE" id="PS00531">
    <property type="entry name" value="RNASE_T2_2"/>
    <property type="match status" value="1"/>
</dbReference>
<dbReference type="GeneID" id="11471538"/>
<keyword evidence="4" id="KW-0540">Nuclease</keyword>
<evidence type="ECO:0000256" key="6">
    <source>
        <dbReference type="ARBA" id="ARBA00025494"/>
    </source>
</evidence>
<dbReference type="InterPro" id="IPR001568">
    <property type="entry name" value="RNase_T2-like"/>
</dbReference>
<comment type="subcellular location">
    <subcellularLocation>
        <location evidence="1">Vacuole lumen</location>
    </subcellularLocation>
</comment>
<dbReference type="KEGG" id="erc:Ecym_8306"/>
<feature type="signal peptide" evidence="9">
    <location>
        <begin position="1"/>
        <end position="23"/>
    </location>
</feature>
<dbReference type="SUPFAM" id="SSF55895">
    <property type="entry name" value="Ribonuclease Rh-like"/>
    <property type="match status" value="1"/>
</dbReference>
<gene>
    <name evidence="10" type="ordered locus">Ecym_8306</name>
</gene>
<evidence type="ECO:0000256" key="7">
    <source>
        <dbReference type="PIRSR" id="PIRSR633697-1"/>
    </source>
</evidence>
<name>G8JXL0_ERECY</name>
<reference evidence="11" key="1">
    <citation type="journal article" date="2012" name="G3 (Bethesda)">
        <title>Pichia sorbitophila, an interspecies yeast hybrid reveals early steps of genome resolution following polyploidization.</title>
        <authorList>
            <person name="Leh Louis V."/>
            <person name="Despons L."/>
            <person name="Friedrich A."/>
            <person name="Martin T."/>
            <person name="Durrens P."/>
            <person name="Casaregola S."/>
            <person name="Neuveglise C."/>
            <person name="Fairhead C."/>
            <person name="Marck C."/>
            <person name="Cruz J.A."/>
            <person name="Straub M.L."/>
            <person name="Kugler V."/>
            <person name="Sacerdot C."/>
            <person name="Uzunov Z."/>
            <person name="Thierry A."/>
            <person name="Weiss S."/>
            <person name="Bleykasten C."/>
            <person name="De Montigny J."/>
            <person name="Jacques N."/>
            <person name="Jung P."/>
            <person name="Lemaire M."/>
            <person name="Mallet S."/>
            <person name="Morel G."/>
            <person name="Richard G.F."/>
            <person name="Sarkar A."/>
            <person name="Savel G."/>
            <person name="Schacherer J."/>
            <person name="Seret M.L."/>
            <person name="Talla E."/>
            <person name="Samson G."/>
            <person name="Jubin C."/>
            <person name="Poulain J."/>
            <person name="Vacherie B."/>
            <person name="Barbe V."/>
            <person name="Pelletier E."/>
            <person name="Sherman D.J."/>
            <person name="Westhof E."/>
            <person name="Weissenbach J."/>
            <person name="Baret P.V."/>
            <person name="Wincker P."/>
            <person name="Gaillardin C."/>
            <person name="Dujon B."/>
            <person name="Souciet J.L."/>
        </authorList>
    </citation>
    <scope>NUCLEOTIDE SEQUENCE [LARGE SCALE GENOMIC DNA]</scope>
    <source>
        <strain evidence="11">CBS 270.75 / DBVPG 7215 / KCTC 17166 / NRRL Y-17582</strain>
    </source>
</reference>
<feature type="chain" id="PRO_5003511037" description="ribonuclease T2" evidence="9">
    <location>
        <begin position="24"/>
        <end position="319"/>
    </location>
</feature>
<evidence type="ECO:0000256" key="4">
    <source>
        <dbReference type="ARBA" id="ARBA00022759"/>
    </source>
</evidence>
<dbReference type="InterPro" id="IPR033697">
    <property type="entry name" value="Ribonuclease_T2_eukaryotic"/>
</dbReference>
<sequence>MTRLVRLLELVGLVAVSLLKVNGEQMVLSNDNHAREKKVVTADRQSSRVVFGGPSCPTDIPYSCRKGAEHQVDSCCYEATGGLFLLTQLWQYDDSSPYLRYGRKREENRGPKDAFTVHGLWGDRCDGSYDQFCNPQLAVKGVTEVLEQAGLNDGSLPVSGEELLKEMRKWWPSTKGSVDEFWSHEYNKHGLCMSTLLPQCFQDGKAAGGSHIASQELSVYNYFRVAMNLFKRYDTFAVLRKHGIVPSCTRTYKLQEIKAALRNVFGVDVEVRCDNKHAISEVWYFHILKGSVLGEQFLLLDSASASNCPSSGIRWYPKP</sequence>
<accession>G8JXL0</accession>
<keyword evidence="9" id="KW-0732">Signal</keyword>
<dbReference type="EC" id="4.6.1.19" evidence="3"/>
<protein>
    <recommendedName>
        <fullName evidence="3">ribonuclease T2</fullName>
        <ecNumber evidence="3">4.6.1.19</ecNumber>
    </recommendedName>
</protein>
<dbReference type="InterPro" id="IPR036430">
    <property type="entry name" value="RNase_T2-like_sf"/>
</dbReference>
<dbReference type="EMBL" id="CP002504">
    <property type="protein sequence ID" value="AET41584.1"/>
    <property type="molecule type" value="Genomic_DNA"/>
</dbReference>
<keyword evidence="11" id="KW-1185">Reference proteome</keyword>
<dbReference type="FunCoup" id="G8JXL0">
    <property type="interactions" value="136"/>
</dbReference>
<dbReference type="Proteomes" id="UP000006790">
    <property type="component" value="Chromosome 8"/>
</dbReference>
<dbReference type="eggNOG" id="KOG1642">
    <property type="taxonomic scope" value="Eukaryota"/>
</dbReference>
<evidence type="ECO:0000256" key="5">
    <source>
        <dbReference type="ARBA" id="ARBA00023157"/>
    </source>
</evidence>
<dbReference type="GO" id="GO:0005775">
    <property type="term" value="C:vacuolar lumen"/>
    <property type="evidence" value="ECO:0007669"/>
    <property type="project" value="UniProtKB-SubCell"/>
</dbReference>
<evidence type="ECO:0000313" key="11">
    <source>
        <dbReference type="Proteomes" id="UP000006790"/>
    </source>
</evidence>
<dbReference type="AlphaFoldDB" id="G8JXL0"/>
<evidence type="ECO:0000256" key="9">
    <source>
        <dbReference type="SAM" id="SignalP"/>
    </source>
</evidence>